<dbReference type="InterPro" id="IPR005225">
    <property type="entry name" value="Small_GTP-bd"/>
</dbReference>
<dbReference type="SMART" id="SM00173">
    <property type="entry name" value="RAS"/>
    <property type="match status" value="1"/>
</dbReference>
<gene>
    <name evidence="2" type="primary">LOC115224128</name>
</gene>
<dbReference type="Proteomes" id="UP000515154">
    <property type="component" value="Linkage group LG24"/>
</dbReference>
<dbReference type="PROSITE" id="PS51419">
    <property type="entry name" value="RAB"/>
    <property type="match status" value="1"/>
</dbReference>
<dbReference type="PROSITE" id="PS51421">
    <property type="entry name" value="RAS"/>
    <property type="match status" value="1"/>
</dbReference>
<dbReference type="Gene3D" id="3.40.50.300">
    <property type="entry name" value="P-loop containing nucleotide triphosphate hydrolases"/>
    <property type="match status" value="1"/>
</dbReference>
<protein>
    <submittedName>
        <fullName evidence="2">Ras-related protein Rab-5A</fullName>
    </submittedName>
</protein>
<dbReference type="GO" id="GO:0005525">
    <property type="term" value="F:GTP binding"/>
    <property type="evidence" value="ECO:0007669"/>
    <property type="project" value="UniProtKB-KW"/>
</dbReference>
<dbReference type="InterPro" id="IPR050227">
    <property type="entry name" value="Rab"/>
</dbReference>
<dbReference type="NCBIfam" id="TIGR00231">
    <property type="entry name" value="small_GTP"/>
    <property type="match status" value="1"/>
</dbReference>
<dbReference type="InterPro" id="IPR027417">
    <property type="entry name" value="P-loop_NTPase"/>
</dbReference>
<evidence type="ECO:0000313" key="2">
    <source>
        <dbReference type="RefSeq" id="XP_029650793.1"/>
    </source>
</evidence>
<dbReference type="PANTHER" id="PTHR47977">
    <property type="entry name" value="RAS-RELATED PROTEIN RAB"/>
    <property type="match status" value="1"/>
</dbReference>
<keyword evidence="1" id="KW-1185">Reference proteome</keyword>
<dbReference type="PRINTS" id="PR00449">
    <property type="entry name" value="RASTRNSFRMNG"/>
</dbReference>
<dbReference type="SMART" id="SM00175">
    <property type="entry name" value="RAB"/>
    <property type="match status" value="1"/>
</dbReference>
<dbReference type="SUPFAM" id="SSF52540">
    <property type="entry name" value="P-loop containing nucleoside triphosphate hydrolases"/>
    <property type="match status" value="1"/>
</dbReference>
<reference evidence="2" key="1">
    <citation type="submission" date="2025-08" db="UniProtKB">
        <authorList>
            <consortium name="RefSeq"/>
        </authorList>
    </citation>
    <scope>IDENTIFICATION</scope>
</reference>
<sequence length="202" mass="21812">MLVRNVKLVFFGDRGVGKSSMLFRMTLEHFTGSIDTNLGSSFLSKSIQLDGTTYKFQIWDTPGQEGLLTNYSSQMHGASAIVIVYDVTNKNSFANATTSWWKKVQKHGGANLVVALVGNKCDLEASRKVKTTDGKSFADSNGAVFVETSALTSTNLVFLLQEIAQKLPPTSCEEVEASNDSSSKDVSDSTSKTSKKSGCNLS</sequence>
<dbReference type="FunFam" id="3.40.50.300:FF:001447">
    <property type="entry name" value="Ras-related protein Rab-1B"/>
    <property type="match status" value="1"/>
</dbReference>
<name>A0A6P7THE1_9MOLL</name>
<evidence type="ECO:0000313" key="1">
    <source>
        <dbReference type="Proteomes" id="UP000515154"/>
    </source>
</evidence>
<proteinExistence type="predicted"/>
<dbReference type="AlphaFoldDB" id="A0A6P7THE1"/>
<accession>A0A6P7THE1</accession>
<dbReference type="GO" id="GO:0003924">
    <property type="term" value="F:GTPase activity"/>
    <property type="evidence" value="ECO:0007669"/>
    <property type="project" value="InterPro"/>
</dbReference>
<dbReference type="RefSeq" id="XP_029650793.1">
    <property type="nucleotide sequence ID" value="XM_029794933.2"/>
</dbReference>
<dbReference type="InterPro" id="IPR001806">
    <property type="entry name" value="Small_GTPase"/>
</dbReference>
<organism evidence="1 2">
    <name type="scientific">Octopus sinensis</name>
    <name type="common">East Asian common octopus</name>
    <dbReference type="NCBI Taxonomy" id="2607531"/>
    <lineage>
        <taxon>Eukaryota</taxon>
        <taxon>Metazoa</taxon>
        <taxon>Spiralia</taxon>
        <taxon>Lophotrochozoa</taxon>
        <taxon>Mollusca</taxon>
        <taxon>Cephalopoda</taxon>
        <taxon>Coleoidea</taxon>
        <taxon>Octopodiformes</taxon>
        <taxon>Octopoda</taxon>
        <taxon>Incirrata</taxon>
        <taxon>Octopodidae</taxon>
        <taxon>Octopus</taxon>
    </lineage>
</organism>
<dbReference type="Pfam" id="PF00071">
    <property type="entry name" value="Ras"/>
    <property type="match status" value="1"/>
</dbReference>
<dbReference type="KEGG" id="osn:115224128"/>
<dbReference type="SMART" id="SM00174">
    <property type="entry name" value="RHO"/>
    <property type="match status" value="1"/>
</dbReference>